<dbReference type="EMBL" id="BPWL01000001">
    <property type="protein sequence ID" value="GJJ06128.1"/>
    <property type="molecule type" value="Genomic_DNA"/>
</dbReference>
<dbReference type="InterPro" id="IPR036259">
    <property type="entry name" value="MFS_trans_sf"/>
</dbReference>
<keyword evidence="4 5" id="KW-0472">Membrane</keyword>
<dbReference type="GO" id="GO:0022857">
    <property type="term" value="F:transmembrane transporter activity"/>
    <property type="evidence" value="ECO:0007669"/>
    <property type="project" value="TreeGrafter"/>
</dbReference>
<evidence type="ECO:0000313" key="7">
    <source>
        <dbReference type="Proteomes" id="UP001050691"/>
    </source>
</evidence>
<protein>
    <submittedName>
        <fullName evidence="6">Uncharacterized protein</fullName>
    </submittedName>
</protein>
<feature type="transmembrane region" description="Helical" evidence="5">
    <location>
        <begin position="152"/>
        <end position="177"/>
    </location>
</feature>
<evidence type="ECO:0000256" key="4">
    <source>
        <dbReference type="ARBA" id="ARBA00023136"/>
    </source>
</evidence>
<evidence type="ECO:0000256" key="5">
    <source>
        <dbReference type="SAM" id="Phobius"/>
    </source>
</evidence>
<feature type="transmembrane region" description="Helical" evidence="5">
    <location>
        <begin position="264"/>
        <end position="281"/>
    </location>
</feature>
<feature type="transmembrane region" description="Helical" evidence="5">
    <location>
        <begin position="125"/>
        <end position="146"/>
    </location>
</feature>
<dbReference type="AlphaFoldDB" id="A0AAV4ZZ00"/>
<comment type="subcellular location">
    <subcellularLocation>
        <location evidence="1">Membrane</location>
        <topology evidence="1">Multi-pass membrane protein</topology>
    </subcellularLocation>
</comment>
<proteinExistence type="predicted"/>
<keyword evidence="3 5" id="KW-1133">Transmembrane helix</keyword>
<dbReference type="Proteomes" id="UP001050691">
    <property type="component" value="Unassembled WGS sequence"/>
</dbReference>
<dbReference type="Gene3D" id="1.20.1250.20">
    <property type="entry name" value="MFS general substrate transporter like domains"/>
    <property type="match status" value="1"/>
</dbReference>
<sequence>MTELDDDNEHTPLIHQQSRPQQRLLSQFTILIPIALATRCASFLPSTTIIQIVETFVCRLWYETHHQPGRFPDAEACKIAPVKERFAGTMAALTTTETYLTEVFAAVLCNATIGYFASRYGRKPVILVLMGVNATGLLTILSFNLINGSNILPLLAVRMVAHGVGELIPLVLNMIVVDVVAPNARTPKVSAMIGWGVLGIIGLAFSSGGQPACRSLVVSLIEPVLQAEALSALETVGSLGTMLSPILLGTIFAKTVATAPMTAFYTHGAVVMAAASILFLVKDQDKYEATTREREAVIDEGESPRDI</sequence>
<evidence type="ECO:0000313" key="6">
    <source>
        <dbReference type="EMBL" id="GJJ06128.1"/>
    </source>
</evidence>
<evidence type="ECO:0000256" key="3">
    <source>
        <dbReference type="ARBA" id="ARBA00022989"/>
    </source>
</evidence>
<dbReference type="PANTHER" id="PTHR23507:SF1">
    <property type="entry name" value="FI18259P1-RELATED"/>
    <property type="match status" value="1"/>
</dbReference>
<dbReference type="PANTHER" id="PTHR23507">
    <property type="entry name" value="ZGC:174356"/>
    <property type="match status" value="1"/>
</dbReference>
<keyword evidence="7" id="KW-1185">Reference proteome</keyword>
<feature type="transmembrane region" description="Helical" evidence="5">
    <location>
        <begin position="99"/>
        <end position="118"/>
    </location>
</feature>
<feature type="transmembrane region" description="Helical" evidence="5">
    <location>
        <begin position="229"/>
        <end position="252"/>
    </location>
</feature>
<evidence type="ECO:0000256" key="2">
    <source>
        <dbReference type="ARBA" id="ARBA00022692"/>
    </source>
</evidence>
<keyword evidence="2 5" id="KW-0812">Transmembrane</keyword>
<name>A0AAV4ZZ00_9AGAM</name>
<dbReference type="SUPFAM" id="SSF103473">
    <property type="entry name" value="MFS general substrate transporter"/>
    <property type="match status" value="1"/>
</dbReference>
<accession>A0AAV4ZZ00</accession>
<comment type="caution">
    <text evidence="6">The sequence shown here is derived from an EMBL/GenBank/DDBJ whole genome shotgun (WGS) entry which is preliminary data.</text>
</comment>
<evidence type="ECO:0000256" key="1">
    <source>
        <dbReference type="ARBA" id="ARBA00004141"/>
    </source>
</evidence>
<gene>
    <name evidence="6" type="ORF">Clacol_000317</name>
</gene>
<organism evidence="6 7">
    <name type="scientific">Clathrus columnatus</name>
    <dbReference type="NCBI Taxonomy" id="1419009"/>
    <lineage>
        <taxon>Eukaryota</taxon>
        <taxon>Fungi</taxon>
        <taxon>Dikarya</taxon>
        <taxon>Basidiomycota</taxon>
        <taxon>Agaricomycotina</taxon>
        <taxon>Agaricomycetes</taxon>
        <taxon>Phallomycetidae</taxon>
        <taxon>Phallales</taxon>
        <taxon>Clathraceae</taxon>
        <taxon>Clathrus</taxon>
    </lineage>
</organism>
<reference evidence="6" key="1">
    <citation type="submission" date="2021-10" db="EMBL/GenBank/DDBJ databases">
        <title>De novo Genome Assembly of Clathrus columnatus (Basidiomycota, Fungi) Using Illumina and Nanopore Sequence Data.</title>
        <authorList>
            <person name="Ogiso-Tanaka E."/>
            <person name="Itagaki H."/>
            <person name="Hosoya T."/>
            <person name="Hosaka K."/>
        </authorList>
    </citation>
    <scope>NUCLEOTIDE SEQUENCE</scope>
    <source>
        <strain evidence="6">MO-923</strain>
    </source>
</reference>
<dbReference type="GO" id="GO:0016020">
    <property type="term" value="C:membrane"/>
    <property type="evidence" value="ECO:0007669"/>
    <property type="project" value="UniProtKB-SubCell"/>
</dbReference>
<feature type="transmembrane region" description="Helical" evidence="5">
    <location>
        <begin position="189"/>
        <end position="209"/>
    </location>
</feature>